<dbReference type="Proteomes" id="UP000299102">
    <property type="component" value="Unassembled WGS sequence"/>
</dbReference>
<feature type="region of interest" description="Disordered" evidence="1">
    <location>
        <begin position="184"/>
        <end position="213"/>
    </location>
</feature>
<dbReference type="EMBL" id="BGZK01000313">
    <property type="protein sequence ID" value="GBP36002.1"/>
    <property type="molecule type" value="Genomic_DNA"/>
</dbReference>
<organism evidence="2 3">
    <name type="scientific">Eumeta variegata</name>
    <name type="common">Bagworm moth</name>
    <name type="synonym">Eumeta japonica</name>
    <dbReference type="NCBI Taxonomy" id="151549"/>
    <lineage>
        <taxon>Eukaryota</taxon>
        <taxon>Metazoa</taxon>
        <taxon>Ecdysozoa</taxon>
        <taxon>Arthropoda</taxon>
        <taxon>Hexapoda</taxon>
        <taxon>Insecta</taxon>
        <taxon>Pterygota</taxon>
        <taxon>Neoptera</taxon>
        <taxon>Endopterygota</taxon>
        <taxon>Lepidoptera</taxon>
        <taxon>Glossata</taxon>
        <taxon>Ditrysia</taxon>
        <taxon>Tineoidea</taxon>
        <taxon>Psychidae</taxon>
        <taxon>Oiketicinae</taxon>
        <taxon>Eumeta</taxon>
    </lineage>
</organism>
<feature type="compositionally biased region" description="Polar residues" evidence="1">
    <location>
        <begin position="107"/>
        <end position="118"/>
    </location>
</feature>
<comment type="caution">
    <text evidence="2">The sequence shown here is derived from an EMBL/GenBank/DDBJ whole genome shotgun (WGS) entry which is preliminary data.</text>
</comment>
<feature type="region of interest" description="Disordered" evidence="1">
    <location>
        <begin position="63"/>
        <end position="118"/>
    </location>
</feature>
<name>A0A4C1VCH3_EUMVA</name>
<dbReference type="AlphaFoldDB" id="A0A4C1VCH3"/>
<dbReference type="OrthoDB" id="416454at2759"/>
<sequence>MQLLVKDTSCPKGTGWSQAVNSDKNLASNPLTYKFLKSILVKALGEQGYKCPNSILNKLVDQATPSSSSVSSKNSSPGASRASSRAQSPASSSSSASSKRQASSLSDNGTSSLNNTIVGSDNDSKATFTLVKDKKRVKKPKQLASGTMILKLIRTLNSKILWKISQKYAASPTSGLRLHIREGKKNHKISSETDSCPPQIYEGENNPRGSKRNRARGPLAAHMVHLPLTKFRQRLFLSLRLVNNMLEFKTCTKEYGIDLVLKPNRAKSCTMAGYVQLQTDRTDIPIGASVLSEERQHTKMFEFSAISQRTMQELRSLEKKLQVLLRTGSPAGVCPKPTIKVTEWKRVSTVLEEVDTPALNNIPDIIETTDEINSAIGALTNHIRTVVE</sequence>
<feature type="compositionally biased region" description="Low complexity" evidence="1">
    <location>
        <begin position="66"/>
        <end position="106"/>
    </location>
</feature>
<proteinExistence type="predicted"/>
<evidence type="ECO:0000313" key="3">
    <source>
        <dbReference type="Proteomes" id="UP000299102"/>
    </source>
</evidence>
<accession>A0A4C1VCH3</accession>
<keyword evidence="3" id="KW-1185">Reference proteome</keyword>
<evidence type="ECO:0000256" key="1">
    <source>
        <dbReference type="SAM" id="MobiDB-lite"/>
    </source>
</evidence>
<reference evidence="2 3" key="1">
    <citation type="journal article" date="2019" name="Commun. Biol.">
        <title>The bagworm genome reveals a unique fibroin gene that provides high tensile strength.</title>
        <authorList>
            <person name="Kono N."/>
            <person name="Nakamura H."/>
            <person name="Ohtoshi R."/>
            <person name="Tomita M."/>
            <person name="Numata K."/>
            <person name="Arakawa K."/>
        </authorList>
    </citation>
    <scope>NUCLEOTIDE SEQUENCE [LARGE SCALE GENOMIC DNA]</scope>
</reference>
<evidence type="ECO:0000313" key="2">
    <source>
        <dbReference type="EMBL" id="GBP36002.1"/>
    </source>
</evidence>
<protein>
    <submittedName>
        <fullName evidence="2">Uncharacterized protein</fullName>
    </submittedName>
</protein>
<gene>
    <name evidence="2" type="ORF">EVAR_29129_1</name>
</gene>